<organism evidence="2 3">
    <name type="scientific">Alkalitalea saponilacus</name>
    <dbReference type="NCBI Taxonomy" id="889453"/>
    <lineage>
        <taxon>Bacteria</taxon>
        <taxon>Pseudomonadati</taxon>
        <taxon>Bacteroidota</taxon>
        <taxon>Bacteroidia</taxon>
        <taxon>Marinilabiliales</taxon>
        <taxon>Marinilabiliaceae</taxon>
        <taxon>Alkalitalea</taxon>
    </lineage>
</organism>
<dbReference type="Proteomes" id="UP000191055">
    <property type="component" value="Unassembled WGS sequence"/>
</dbReference>
<dbReference type="Pfam" id="PF18911">
    <property type="entry name" value="PKD_4"/>
    <property type="match status" value="2"/>
</dbReference>
<accession>A0A1T5AHG0</accession>
<dbReference type="InterPro" id="IPR035986">
    <property type="entry name" value="PKD_dom_sf"/>
</dbReference>
<evidence type="ECO:0000313" key="2">
    <source>
        <dbReference type="EMBL" id="SKB34197.1"/>
    </source>
</evidence>
<gene>
    <name evidence="2" type="ORF">SAMN03080601_00262</name>
</gene>
<sequence length="480" mass="54022">MTNDNKYSFSLKCEFYCKIKLAGFFMFILFTINPASAQELKVESLKINSVSSGEMAPFVHDSVIYFVSNRKSTIFINVFNQDNEHLYRLYKAPLLPDGRIGRVTPFEGLAGSLLTSGPVTISPNGDFMLATLNKSSSLREARSRSGYNQLGIFKLERHASGWEDPTPLPLNIEGYSVGQPSLSPDGRQLYFVSNQSGGYGETDIYRSVLSENGWSTPENLGGVINTPGRELFPFFHPSGKLYFSSDGHGGYGGLDIFYSIYENGAWSEPIALESPINSPYDDFSCFIFNDETTGFFASNRDGIDNIFRFEYELVFCEQALEVVDDNFCFTLFEDSGLDSDTIPLAFKWTISDGTEALGAEVDHCFPGPGRYEIHLNVIDSITGEEQYSVANYVLDLELTKQVWFEIPETIKVNEPLNVIAQLNGYGEVGHVEYFWDFGDDHRLRGESVQHVFTRKGTYRVRCEAYWGDNKVCSYRTIVVE</sequence>
<dbReference type="OrthoDB" id="9809364at2"/>
<dbReference type="SUPFAM" id="SSF82171">
    <property type="entry name" value="DPP6 N-terminal domain-like"/>
    <property type="match status" value="1"/>
</dbReference>
<feature type="domain" description="PKD" evidence="1">
    <location>
        <begin position="343"/>
        <end position="389"/>
    </location>
</feature>
<dbReference type="Pfam" id="PF07676">
    <property type="entry name" value="PD40"/>
    <property type="match status" value="2"/>
</dbReference>
<keyword evidence="3" id="KW-1185">Reference proteome</keyword>
<dbReference type="EMBL" id="FUYV01000001">
    <property type="protein sequence ID" value="SKB34197.1"/>
    <property type="molecule type" value="Genomic_DNA"/>
</dbReference>
<evidence type="ECO:0000313" key="3">
    <source>
        <dbReference type="Proteomes" id="UP000191055"/>
    </source>
</evidence>
<protein>
    <submittedName>
        <fullName evidence="2">PKD domain-containing protein</fullName>
    </submittedName>
</protein>
<dbReference type="InterPro" id="IPR000601">
    <property type="entry name" value="PKD_dom"/>
</dbReference>
<dbReference type="KEGG" id="asx:CDL62_05880"/>
<dbReference type="Gene3D" id="2.120.10.30">
    <property type="entry name" value="TolB, C-terminal domain"/>
    <property type="match status" value="1"/>
</dbReference>
<reference evidence="3" key="1">
    <citation type="submission" date="2017-02" db="EMBL/GenBank/DDBJ databases">
        <authorList>
            <person name="Varghese N."/>
            <person name="Submissions S."/>
        </authorList>
    </citation>
    <scope>NUCLEOTIDE SEQUENCE [LARGE SCALE GENOMIC DNA]</scope>
    <source>
        <strain evidence="3">DSM 24412</strain>
    </source>
</reference>
<evidence type="ECO:0000259" key="1">
    <source>
        <dbReference type="PROSITE" id="PS50093"/>
    </source>
</evidence>
<dbReference type="Gene3D" id="2.60.40.10">
    <property type="entry name" value="Immunoglobulins"/>
    <property type="match status" value="2"/>
</dbReference>
<proteinExistence type="predicted"/>
<name>A0A1T5AHG0_9BACT</name>
<dbReference type="SUPFAM" id="SSF49299">
    <property type="entry name" value="PKD domain"/>
    <property type="match status" value="2"/>
</dbReference>
<dbReference type="InterPro" id="IPR011659">
    <property type="entry name" value="WD40"/>
</dbReference>
<dbReference type="RefSeq" id="WP_079556041.1">
    <property type="nucleotide sequence ID" value="NZ_CP021904.1"/>
</dbReference>
<dbReference type="InterPro" id="IPR011042">
    <property type="entry name" value="6-blade_b-propeller_TolB-like"/>
</dbReference>
<dbReference type="PROSITE" id="PS50093">
    <property type="entry name" value="PKD"/>
    <property type="match status" value="2"/>
</dbReference>
<dbReference type="AlphaFoldDB" id="A0A1T5AHG0"/>
<dbReference type="STRING" id="889453.SAMN03080601_00262"/>
<dbReference type="CDD" id="cd00146">
    <property type="entry name" value="PKD"/>
    <property type="match status" value="1"/>
</dbReference>
<dbReference type="InterPro" id="IPR013783">
    <property type="entry name" value="Ig-like_fold"/>
</dbReference>
<feature type="domain" description="PKD" evidence="1">
    <location>
        <begin position="431"/>
        <end position="461"/>
    </location>
</feature>